<evidence type="ECO:0000313" key="1">
    <source>
        <dbReference type="EMBL" id="KAJ7997194.1"/>
    </source>
</evidence>
<proteinExistence type="predicted"/>
<keyword evidence="2" id="KW-1185">Reference proteome</keyword>
<gene>
    <name evidence="1" type="ORF">DPEC_G00226420</name>
</gene>
<comment type="caution">
    <text evidence="1">The sequence shown here is derived from an EMBL/GenBank/DDBJ whole genome shotgun (WGS) entry which is preliminary data.</text>
</comment>
<evidence type="ECO:0000313" key="2">
    <source>
        <dbReference type="Proteomes" id="UP001157502"/>
    </source>
</evidence>
<reference evidence="1" key="1">
    <citation type="submission" date="2021-05" db="EMBL/GenBank/DDBJ databases">
        <authorList>
            <person name="Pan Q."/>
            <person name="Jouanno E."/>
            <person name="Zahm M."/>
            <person name="Klopp C."/>
            <person name="Cabau C."/>
            <person name="Louis A."/>
            <person name="Berthelot C."/>
            <person name="Parey E."/>
            <person name="Roest Crollius H."/>
            <person name="Montfort J."/>
            <person name="Robinson-Rechavi M."/>
            <person name="Bouchez O."/>
            <person name="Lampietro C."/>
            <person name="Lopez Roques C."/>
            <person name="Donnadieu C."/>
            <person name="Postlethwait J."/>
            <person name="Bobe J."/>
            <person name="Dillon D."/>
            <person name="Chandos A."/>
            <person name="von Hippel F."/>
            <person name="Guiguen Y."/>
        </authorList>
    </citation>
    <scope>NUCLEOTIDE SEQUENCE</scope>
    <source>
        <strain evidence="1">YG-Jan2019</strain>
    </source>
</reference>
<name>A0ACC2G0D6_DALPE</name>
<dbReference type="Proteomes" id="UP001157502">
    <property type="component" value="Chromosome 19"/>
</dbReference>
<protein>
    <submittedName>
        <fullName evidence="1">Uncharacterized protein</fullName>
    </submittedName>
</protein>
<organism evidence="1 2">
    <name type="scientific">Dallia pectoralis</name>
    <name type="common">Alaska blackfish</name>
    <dbReference type="NCBI Taxonomy" id="75939"/>
    <lineage>
        <taxon>Eukaryota</taxon>
        <taxon>Metazoa</taxon>
        <taxon>Chordata</taxon>
        <taxon>Craniata</taxon>
        <taxon>Vertebrata</taxon>
        <taxon>Euteleostomi</taxon>
        <taxon>Actinopterygii</taxon>
        <taxon>Neopterygii</taxon>
        <taxon>Teleostei</taxon>
        <taxon>Protacanthopterygii</taxon>
        <taxon>Esociformes</taxon>
        <taxon>Umbridae</taxon>
        <taxon>Dallia</taxon>
    </lineage>
</organism>
<sequence>MPARRKRRAPKALLASSEEETDIEGDVLPPTPPEAFVSKKVWGAGEARTKNKTDLWDFWSGSGKMPWEGALRGEDMFPTAV</sequence>
<dbReference type="EMBL" id="CM055746">
    <property type="protein sequence ID" value="KAJ7997194.1"/>
    <property type="molecule type" value="Genomic_DNA"/>
</dbReference>
<accession>A0ACC2G0D6</accession>